<dbReference type="Gene3D" id="2.60.40.2700">
    <property type="match status" value="3"/>
</dbReference>
<dbReference type="InterPro" id="IPR015919">
    <property type="entry name" value="Cadherin-like_sf"/>
</dbReference>
<feature type="region of interest" description="Disordered" evidence="3">
    <location>
        <begin position="1922"/>
        <end position="1944"/>
    </location>
</feature>
<dbReference type="InterPro" id="IPR011042">
    <property type="entry name" value="6-blade_b-propeller_TolB-like"/>
</dbReference>
<keyword evidence="4" id="KW-0732">Signal</keyword>
<comment type="caution">
    <text evidence="6">The sequence shown here is derived from an EMBL/GenBank/DDBJ whole genome shotgun (WGS) entry which is preliminary data.</text>
</comment>
<dbReference type="InterPro" id="IPR056822">
    <property type="entry name" value="TEN_NHL"/>
</dbReference>
<dbReference type="RefSeq" id="WP_224122330.1">
    <property type="nucleotide sequence ID" value="NZ_JAIQZJ010000003.1"/>
</dbReference>
<protein>
    <submittedName>
        <fullName evidence="6">Lamin tail domain-containing protein</fullName>
    </submittedName>
</protein>
<dbReference type="Pfam" id="PF05345">
    <property type="entry name" value="He_PIG"/>
    <property type="match status" value="4"/>
</dbReference>
<keyword evidence="1" id="KW-0677">Repeat</keyword>
<evidence type="ECO:0000256" key="2">
    <source>
        <dbReference type="PROSITE-ProRule" id="PRU00504"/>
    </source>
</evidence>
<accession>A0ABS7UB85</accession>
<proteinExistence type="predicted"/>
<dbReference type="Pfam" id="PF25021">
    <property type="entry name" value="TEN_NHL"/>
    <property type="match status" value="2"/>
</dbReference>
<dbReference type="SUPFAM" id="SSF74853">
    <property type="entry name" value="Lamin A/C globular tail domain"/>
    <property type="match status" value="1"/>
</dbReference>
<evidence type="ECO:0000313" key="6">
    <source>
        <dbReference type="EMBL" id="MBZ5737953.1"/>
    </source>
</evidence>
<dbReference type="PANTHER" id="PTHR46388:SF2">
    <property type="entry name" value="NHL REPEAT-CONTAINING PROTEIN 2"/>
    <property type="match status" value="1"/>
</dbReference>
<feature type="compositionally biased region" description="Polar residues" evidence="3">
    <location>
        <begin position="144"/>
        <end position="157"/>
    </location>
</feature>
<gene>
    <name evidence="6" type="ORF">K8U61_07255</name>
</gene>
<dbReference type="PANTHER" id="PTHR46388">
    <property type="entry name" value="NHL REPEAT-CONTAINING PROTEIN 2"/>
    <property type="match status" value="1"/>
</dbReference>
<feature type="domain" description="LTD" evidence="5">
    <location>
        <begin position="28"/>
        <end position="203"/>
    </location>
</feature>
<dbReference type="InterPro" id="IPR013783">
    <property type="entry name" value="Ig-like_fold"/>
</dbReference>
<evidence type="ECO:0000313" key="7">
    <source>
        <dbReference type="Proteomes" id="UP000780875"/>
    </source>
</evidence>
<organism evidence="6 7">
    <name type="scientific">Nocardioides mangrovi</name>
    <dbReference type="NCBI Taxonomy" id="2874580"/>
    <lineage>
        <taxon>Bacteria</taxon>
        <taxon>Bacillati</taxon>
        <taxon>Actinomycetota</taxon>
        <taxon>Actinomycetes</taxon>
        <taxon>Propionibacteriales</taxon>
        <taxon>Nocardioidaceae</taxon>
        <taxon>Nocardioides</taxon>
    </lineage>
</organism>
<keyword evidence="7" id="KW-1185">Reference proteome</keyword>
<dbReference type="Gene3D" id="2.120.10.30">
    <property type="entry name" value="TolB, C-terminal domain"/>
    <property type="match status" value="2"/>
</dbReference>
<evidence type="ECO:0000256" key="1">
    <source>
        <dbReference type="ARBA" id="ARBA00022737"/>
    </source>
</evidence>
<dbReference type="EMBL" id="JAIQZJ010000003">
    <property type="protein sequence ID" value="MBZ5737953.1"/>
    <property type="molecule type" value="Genomic_DNA"/>
</dbReference>
<dbReference type="Gene3D" id="2.60.40.10">
    <property type="entry name" value="Immunoglobulins"/>
    <property type="match status" value="4"/>
</dbReference>
<feature type="repeat" description="NHL" evidence="2">
    <location>
        <begin position="1595"/>
        <end position="1623"/>
    </location>
</feature>
<dbReference type="InterPro" id="IPR036415">
    <property type="entry name" value="Lamin_tail_dom_sf"/>
</dbReference>
<reference evidence="6 7" key="1">
    <citation type="submission" date="2021-09" db="EMBL/GenBank/DDBJ databases">
        <title>Whole genome sequence of Nocardioides sp. GBK3QG-3.</title>
        <authorList>
            <person name="Tuo L."/>
        </authorList>
    </citation>
    <scope>NUCLEOTIDE SEQUENCE [LARGE SCALE GENOMIC DNA]</scope>
    <source>
        <strain evidence="6 7">GBK3QG-3</strain>
    </source>
</reference>
<name>A0ABS7UB85_9ACTN</name>
<dbReference type="Proteomes" id="UP000780875">
    <property type="component" value="Unassembled WGS sequence"/>
</dbReference>
<feature type="chain" id="PRO_5045487605" evidence="4">
    <location>
        <begin position="35"/>
        <end position="2128"/>
    </location>
</feature>
<dbReference type="SUPFAM" id="SSF49313">
    <property type="entry name" value="Cadherin-like"/>
    <property type="match status" value="4"/>
</dbReference>
<evidence type="ECO:0000259" key="5">
    <source>
        <dbReference type="PROSITE" id="PS51841"/>
    </source>
</evidence>
<dbReference type="Gene3D" id="2.40.10.500">
    <property type="match status" value="1"/>
</dbReference>
<feature type="domain" description="LTD" evidence="5">
    <location>
        <begin position="452"/>
        <end position="558"/>
    </location>
</feature>
<evidence type="ECO:0000256" key="4">
    <source>
        <dbReference type="SAM" id="SignalP"/>
    </source>
</evidence>
<feature type="region of interest" description="Disordered" evidence="3">
    <location>
        <begin position="124"/>
        <end position="158"/>
    </location>
</feature>
<dbReference type="InterPro" id="IPR001258">
    <property type="entry name" value="NHL_repeat"/>
</dbReference>
<dbReference type="PROSITE" id="PS51125">
    <property type="entry name" value="NHL"/>
    <property type="match status" value="1"/>
</dbReference>
<dbReference type="PROSITE" id="PS51841">
    <property type="entry name" value="LTD"/>
    <property type="match status" value="3"/>
</dbReference>
<dbReference type="SUPFAM" id="SSF63829">
    <property type="entry name" value="Calcium-dependent phosphotriesterase"/>
    <property type="match status" value="1"/>
</dbReference>
<feature type="signal peptide" evidence="4">
    <location>
        <begin position="1"/>
        <end position="34"/>
    </location>
</feature>
<sequence length="2128" mass="216446">MTILKSWRGLVAALLTAGLTATMTASLTAAPAEAATTPDHLVISAVFGSDGGAYTSDWVQLYNPTDSDISLGTISGSTVTPSYYQCYRSLAGTSCSSMKLYGTVLAHHYFLIWDGHNAAAGTDRGTPPAGVRPDLNFALDAGNTAGTSSDPSGQSNTGFGGYSTGGQILLLSAATGGVYTGSGDLSSSAARTAGVVDAVAWTKYASPSYTQPGSAETGGVATITGASAGTSNASVSVRTFTDGVPVDTDKNAADFTPLTTADFTLRSQASSRVAVADVADTEISRGEAMAPIQVQGSKGVGSLSYAASGLPAGVDIDAGTGVISGTPAASDDLGDYPVTVTVSDQTPSQADTATTTFTLSLSSTLRVDQQDTVTARKGMAITPIEVTAHGGTPDYAFAATGLPAGLAIDPATGVISGTPADAVGRYSVHVTVSDSGVGGAHQSTGMDFTVVERPRTTAPSGTDPLAGLRINEVTATGTAVDDWVELVNIGGALTGASVSLVDADGDAYRLPTRDIAAGAYVVVDGTDLATAGLDLAATDTLDLTTSDDTVLDETSWTSYPSTSWARYPDGTGDFAVSKRVTRGATNALPAVYATDDLVIAAVFGANSDTVRWSNDWVELYNPTDHPISLGTIDPTTTPNATVTPAYALCYRSYSATGACSSLVKLYGTVAPHHYFFVWYKNAHTPADQGTYPAGFTPDLDMSVATAANGNQGGSNMGGCNTGGQIELLDATRGTSPINGDLSSSAAKSAGAVDAVGWMNASTNQPTAAESKGSATVAGLDSGTNNACVIARKFARGYAIDSDANNADFTTVADLDSFAAHSQHDDRVAITPVGDAEVSISAEMNPIQVQASAVYGALSYAASGLPDGVSIDPATGVISGTPSATDALGDYDVTVTVSDDVPSDTATTSFVLTLSKVLRLDPVADVSVHQGTAITDIQLTGHGGHPGYSYTASGLPAGITLNRSTGVISGTPTGAIGRSRVRVTVIDSGVASEHATVSREFAIVVLPSTSGPQPGDPLAGLTINEVRVGDTPAQSWVEVYNTGAAITDAVLVLEDSAGDTVRLPARDVAAHGFTVVDGADLAAADVDLAAAADTLYLTESDDTLLDQTSWSSAAPTSWARYPDGSGDFAVSAYATKGAANSGTPEIGPNDLLVTEVNYDNNSTDYYEYSEVTNTTDHPIDFAAYGLTMTKSGAVMTFHDPSDTSQSSPTVDPVIPAHGTQVFWWVENQYFGVKTTTQFRSNYGIPASTPVVLVYGFTSMANSGGDHSYYISVNQGSTLVSRAWVDTPCAANTLNGSVVCTATNGNYAEHYAVPADRGNADAAVWYNSLYAGGDSVAHPLKKSLSSPSTIDLEQLGFTRAIKITETSAVAVTLTNTASSTVDASGYVLEDKAGARYQLPSGTTLAAGAHLALPSGTTGFTLAASDWVTLLAPQGYAYTDGAGIVDTTGPLLTAVPYDSSTGGDPVIDETTGLPLPPAGGLYRPGGISAADGTVYVSNTGDNVLAAITGGETSTVAGSLTGYGDLGDEGPAEDAQLYQPGGTAVDDAGNVYIADSGDNVIRRVTTDGVIHRFAGTGVAGGAGAAVTEASTPLSVNLWHPNGVAVDSAGNVLIADTYDNRVLEVTAGGAITVVAGTGRAGYTGDGTAGPTARLSQPTGVAVDHQDNVYIADASNNVVRRVDAASGVITTVAGDFAAGQTQNECLGGYSGDGGPATSAQLNTPQAIALDRAGDLFIADTFNHAIRQVSADGTISTLVNTSAVSGTENISPVGGGSFPWSTHLNTPSAVAVDRSTNVLYIADTKNNAVAQVVHAAFDGNAAGPTEPADQVAITGSGLSAGACAELANGPVVSVSAPSISGGLDVGSVLTADPGSWTPTPDRFAYQWLRNGVPIGGATAATYTTTTADGGRVVSVAVTAVKEGFAPASATSPGVSIVRDPGDPGDPGQTLSTRVPTLSGSFTVDRTVRADPGTWRAGTATVTSFDYQWLRNGVPITGATSPAYTLTAADARTTVSVRVTGSFPSYPSASVVSRSHVVSPAALTHGKPKVRGKARVGRTLTASPSTWRAGTVRLGASHLDYQWYADGRRIAGATRATLAITRTFRHDRIAVEVTGRYPGYRTASATSRVTHAVRAR</sequence>
<feature type="domain" description="LTD" evidence="5">
    <location>
        <begin position="1344"/>
        <end position="1453"/>
    </location>
</feature>
<dbReference type="InterPro" id="IPR001322">
    <property type="entry name" value="Lamin_tail_dom"/>
</dbReference>
<evidence type="ECO:0000256" key="3">
    <source>
        <dbReference type="SAM" id="MobiDB-lite"/>
    </source>
</evidence>